<feature type="transmembrane region" description="Helical" evidence="6">
    <location>
        <begin position="26"/>
        <end position="46"/>
    </location>
</feature>
<sequence>MMTTRNEFFILVQVANSNVATHKPDYLGIMVIVFTFFIVFFEFVLLETLGTPVSMDQFGWSAERTIVIVGTAMIISSIVSTSLFFLIPIGAKYFDERVLLIGFGVVPYTLGRIFFFPYSSEVAPMRRLGCLHSNGTELVGLNEEQCNANDDVHWKVVQHGCPEAQTWCFELPALTPVTVAIGYAICTLGFPCCMVLCQTIFSKMLGPRPQGVWMGALTSISSLARVVGPIFVTYIYTEYGTIATSGTAVGLMVLVLVILLLIYKRLVPLGKRKS</sequence>
<dbReference type="InterPro" id="IPR036259">
    <property type="entry name" value="MFS_trans_sf"/>
</dbReference>
<organism evidence="7 8">
    <name type="scientific">Folsomia candida</name>
    <name type="common">Springtail</name>
    <dbReference type="NCBI Taxonomy" id="158441"/>
    <lineage>
        <taxon>Eukaryota</taxon>
        <taxon>Metazoa</taxon>
        <taxon>Ecdysozoa</taxon>
        <taxon>Arthropoda</taxon>
        <taxon>Hexapoda</taxon>
        <taxon>Collembola</taxon>
        <taxon>Entomobryomorpha</taxon>
        <taxon>Isotomoidea</taxon>
        <taxon>Isotomidae</taxon>
        <taxon>Proisotominae</taxon>
        <taxon>Folsomia</taxon>
    </lineage>
</organism>
<protein>
    <submittedName>
        <fullName evidence="7">Major facilitator superfamily domain-containing protein 8</fullName>
    </submittedName>
</protein>
<dbReference type="PANTHER" id="PTHR23510:SF3">
    <property type="entry name" value="MAJOR FACILITATOR SUPERFAMILY DOMAIN-CONTAINING PROTEIN 8"/>
    <property type="match status" value="1"/>
</dbReference>
<dbReference type="AlphaFoldDB" id="A0A226E3V4"/>
<comment type="caution">
    <text evidence="7">The sequence shown here is derived from an EMBL/GenBank/DDBJ whole genome shotgun (WGS) entry which is preliminary data.</text>
</comment>
<gene>
    <name evidence="7" type="ORF">Fcan01_12526</name>
</gene>
<evidence type="ECO:0000313" key="8">
    <source>
        <dbReference type="Proteomes" id="UP000198287"/>
    </source>
</evidence>
<dbReference type="OrthoDB" id="370281at2759"/>
<dbReference type="Gene3D" id="1.20.1250.20">
    <property type="entry name" value="MFS general substrate transporter like domains"/>
    <property type="match status" value="1"/>
</dbReference>
<keyword evidence="8" id="KW-1185">Reference proteome</keyword>
<evidence type="ECO:0000256" key="1">
    <source>
        <dbReference type="ARBA" id="ARBA00004127"/>
    </source>
</evidence>
<keyword evidence="4 6" id="KW-1133">Transmembrane helix</keyword>
<evidence type="ECO:0000256" key="4">
    <source>
        <dbReference type="ARBA" id="ARBA00022989"/>
    </source>
</evidence>
<dbReference type="InterPro" id="IPR051068">
    <property type="entry name" value="MFS_Domain-Containing_Protein"/>
</dbReference>
<evidence type="ECO:0000256" key="3">
    <source>
        <dbReference type="ARBA" id="ARBA00022692"/>
    </source>
</evidence>
<dbReference type="GO" id="GO:0005765">
    <property type="term" value="C:lysosomal membrane"/>
    <property type="evidence" value="ECO:0007669"/>
    <property type="project" value="TreeGrafter"/>
</dbReference>
<dbReference type="SUPFAM" id="SSF103473">
    <property type="entry name" value="MFS general substrate transporter"/>
    <property type="match status" value="1"/>
</dbReference>
<keyword evidence="3 6" id="KW-0812">Transmembrane</keyword>
<keyword evidence="2" id="KW-0813">Transport</keyword>
<dbReference type="EMBL" id="LNIX01000006">
    <property type="protein sequence ID" value="OXA52425.1"/>
    <property type="molecule type" value="Genomic_DNA"/>
</dbReference>
<comment type="subcellular location">
    <subcellularLocation>
        <location evidence="1">Endomembrane system</location>
        <topology evidence="1">Multi-pass membrane protein</topology>
    </subcellularLocation>
</comment>
<evidence type="ECO:0000256" key="5">
    <source>
        <dbReference type="ARBA" id="ARBA00023136"/>
    </source>
</evidence>
<dbReference type="GO" id="GO:0012505">
    <property type="term" value="C:endomembrane system"/>
    <property type="evidence" value="ECO:0007669"/>
    <property type="project" value="UniProtKB-SubCell"/>
</dbReference>
<keyword evidence="5 6" id="KW-0472">Membrane</keyword>
<name>A0A226E3V4_FOLCA</name>
<feature type="transmembrane region" description="Helical" evidence="6">
    <location>
        <begin position="213"/>
        <end position="236"/>
    </location>
</feature>
<reference evidence="7 8" key="1">
    <citation type="submission" date="2015-12" db="EMBL/GenBank/DDBJ databases">
        <title>The genome of Folsomia candida.</title>
        <authorList>
            <person name="Faddeeva A."/>
            <person name="Derks M.F."/>
            <person name="Anvar Y."/>
            <person name="Smit S."/>
            <person name="Van Straalen N."/>
            <person name="Roelofs D."/>
        </authorList>
    </citation>
    <scope>NUCLEOTIDE SEQUENCE [LARGE SCALE GENOMIC DNA]</scope>
    <source>
        <strain evidence="7 8">VU population</strain>
        <tissue evidence="7">Whole body</tissue>
    </source>
</reference>
<feature type="transmembrane region" description="Helical" evidence="6">
    <location>
        <begin position="180"/>
        <end position="201"/>
    </location>
</feature>
<dbReference type="OMA" id="QNIFWIS"/>
<evidence type="ECO:0000256" key="2">
    <source>
        <dbReference type="ARBA" id="ARBA00022448"/>
    </source>
</evidence>
<dbReference type="Proteomes" id="UP000198287">
    <property type="component" value="Unassembled WGS sequence"/>
</dbReference>
<feature type="transmembrane region" description="Helical" evidence="6">
    <location>
        <begin position="66"/>
        <end position="86"/>
    </location>
</feature>
<feature type="transmembrane region" description="Helical" evidence="6">
    <location>
        <begin position="242"/>
        <end position="263"/>
    </location>
</feature>
<feature type="transmembrane region" description="Helical" evidence="6">
    <location>
        <begin position="98"/>
        <end position="118"/>
    </location>
</feature>
<evidence type="ECO:0000256" key="6">
    <source>
        <dbReference type="SAM" id="Phobius"/>
    </source>
</evidence>
<proteinExistence type="predicted"/>
<dbReference type="STRING" id="158441.A0A226E3V4"/>
<dbReference type="PANTHER" id="PTHR23510">
    <property type="entry name" value="INNER MEMBRANE TRANSPORT PROTEIN YAJR"/>
    <property type="match status" value="1"/>
</dbReference>
<evidence type="ECO:0000313" key="7">
    <source>
        <dbReference type="EMBL" id="OXA52425.1"/>
    </source>
</evidence>
<accession>A0A226E3V4</accession>